<organism evidence="7 8">
    <name type="scientific">Rhodothalassium salexigens DSM 2132</name>
    <dbReference type="NCBI Taxonomy" id="1188247"/>
    <lineage>
        <taxon>Bacteria</taxon>
        <taxon>Pseudomonadati</taxon>
        <taxon>Pseudomonadota</taxon>
        <taxon>Alphaproteobacteria</taxon>
        <taxon>Rhodothalassiales</taxon>
        <taxon>Rhodothalassiaceae</taxon>
        <taxon>Rhodothalassium</taxon>
    </lineage>
</organism>
<evidence type="ECO:0000256" key="1">
    <source>
        <dbReference type="ARBA" id="ARBA00004418"/>
    </source>
</evidence>
<proteinExistence type="inferred from homology"/>
<evidence type="ECO:0000313" key="7">
    <source>
        <dbReference type="EMBL" id="TCP38580.1"/>
    </source>
</evidence>
<dbReference type="InterPro" id="IPR005669">
    <property type="entry name" value="Thiosulph/SO4-bd"/>
</dbReference>
<protein>
    <submittedName>
        <fullName evidence="7">Sulfate transport system substrate-binding protein</fullName>
    </submittedName>
</protein>
<dbReference type="GO" id="GO:1902358">
    <property type="term" value="P:sulfate transmembrane transport"/>
    <property type="evidence" value="ECO:0007669"/>
    <property type="project" value="InterPro"/>
</dbReference>
<feature type="chain" id="PRO_5020582660" evidence="6">
    <location>
        <begin position="44"/>
        <end position="361"/>
    </location>
</feature>
<dbReference type="Pfam" id="PF13531">
    <property type="entry name" value="SBP_bac_11"/>
    <property type="match status" value="1"/>
</dbReference>
<comment type="subcellular location">
    <subcellularLocation>
        <location evidence="1">Periplasm</location>
    </subcellularLocation>
</comment>
<evidence type="ECO:0000256" key="3">
    <source>
        <dbReference type="ARBA" id="ARBA00022448"/>
    </source>
</evidence>
<evidence type="ECO:0000313" key="8">
    <source>
        <dbReference type="Proteomes" id="UP000295399"/>
    </source>
</evidence>
<keyword evidence="3" id="KW-0813">Transport</keyword>
<keyword evidence="4 6" id="KW-0732">Signal</keyword>
<dbReference type="SUPFAM" id="SSF53850">
    <property type="entry name" value="Periplasmic binding protein-like II"/>
    <property type="match status" value="1"/>
</dbReference>
<evidence type="ECO:0000256" key="4">
    <source>
        <dbReference type="ARBA" id="ARBA00022729"/>
    </source>
</evidence>
<dbReference type="NCBIfam" id="TIGR00971">
    <property type="entry name" value="3a0106s03"/>
    <property type="match status" value="1"/>
</dbReference>
<dbReference type="GO" id="GO:0140104">
    <property type="term" value="F:molecular carrier activity"/>
    <property type="evidence" value="ECO:0007669"/>
    <property type="project" value="InterPro"/>
</dbReference>
<dbReference type="PANTHER" id="PTHR30368">
    <property type="entry name" value="SULFATE-BINDING PROTEIN"/>
    <property type="match status" value="1"/>
</dbReference>
<gene>
    <name evidence="7" type="ORF">EV659_101487</name>
</gene>
<keyword evidence="8" id="KW-1185">Reference proteome</keyword>
<feature type="signal peptide" evidence="6">
    <location>
        <begin position="1"/>
        <end position="43"/>
    </location>
</feature>
<evidence type="ECO:0000256" key="2">
    <source>
        <dbReference type="ARBA" id="ARBA00006099"/>
    </source>
</evidence>
<comment type="caution">
    <text evidence="7">The sequence shown here is derived from an EMBL/GenBank/DDBJ whole genome shotgun (WGS) entry which is preliminary data.</text>
</comment>
<dbReference type="InterPro" id="IPR034408">
    <property type="entry name" value="Sulphate/thiosulphate_BS"/>
</dbReference>
<dbReference type="RefSeq" id="WP_132707102.1">
    <property type="nucleotide sequence ID" value="NZ_JACIGF010000001.1"/>
</dbReference>
<dbReference type="OrthoDB" id="9802127at2"/>
<dbReference type="GO" id="GO:1901681">
    <property type="term" value="F:sulfur compound binding"/>
    <property type="evidence" value="ECO:0007669"/>
    <property type="project" value="InterPro"/>
</dbReference>
<dbReference type="EMBL" id="SLXO01000001">
    <property type="protein sequence ID" value="TCP38580.1"/>
    <property type="molecule type" value="Genomic_DNA"/>
</dbReference>
<dbReference type="AlphaFoldDB" id="A0A4R2PRW0"/>
<dbReference type="GO" id="GO:0042597">
    <property type="term" value="C:periplasmic space"/>
    <property type="evidence" value="ECO:0007669"/>
    <property type="project" value="UniProtKB-SubCell"/>
</dbReference>
<dbReference type="NCBIfam" id="NF008022">
    <property type="entry name" value="PRK10752.1"/>
    <property type="match status" value="1"/>
</dbReference>
<dbReference type="Gene3D" id="3.40.190.10">
    <property type="entry name" value="Periplasmic binding protein-like II"/>
    <property type="match status" value="2"/>
</dbReference>
<evidence type="ECO:0000256" key="5">
    <source>
        <dbReference type="ARBA" id="ARBA00022764"/>
    </source>
</evidence>
<evidence type="ECO:0000256" key="6">
    <source>
        <dbReference type="SAM" id="SignalP"/>
    </source>
</evidence>
<dbReference type="InParanoid" id="A0A4R2PRW0"/>
<dbReference type="Proteomes" id="UP000295399">
    <property type="component" value="Unassembled WGS sequence"/>
</dbReference>
<accession>A0A4R2PRW0</accession>
<dbReference type="PROSITE" id="PS00757">
    <property type="entry name" value="PROK_SULFATE_BIND_2"/>
    <property type="match status" value="1"/>
</dbReference>
<dbReference type="NCBIfam" id="NF008106">
    <property type="entry name" value="PRK10852.1"/>
    <property type="match status" value="1"/>
</dbReference>
<reference evidence="7 8" key="1">
    <citation type="submission" date="2019-03" db="EMBL/GenBank/DDBJ databases">
        <title>Genomic Encyclopedia of Type Strains, Phase IV (KMG-IV): sequencing the most valuable type-strain genomes for metagenomic binning, comparative biology and taxonomic classification.</title>
        <authorList>
            <person name="Goeker M."/>
        </authorList>
    </citation>
    <scope>NUCLEOTIDE SEQUENCE [LARGE SCALE GENOMIC DNA]</scope>
    <source>
        <strain evidence="7 8">DSM 2132</strain>
    </source>
</reference>
<dbReference type="InterPro" id="IPR006311">
    <property type="entry name" value="TAT_signal"/>
</dbReference>
<sequence length="361" mass="39230">MTHSPVARRSGGRRRTRRAVVGLILAAGTLMAPSLAGAPAAQAATPTLLNVSYDPTREFYRDVNAAFAEQWRAETGDRVRVQQSHGGSGKQARAVIDGLMADVVTLAVPVDIDAIAHHSGRIAADWRTRLPHGSAPYTSTIVFLVRADNPKEIADWDDLVRADVAVITPNPKTSGAARLNYLAAWAHALRRFDGDEARVRAFMSRLFANVPVLDTGARGSTTTFVRRGIGDVLLAWENEAHLALRELGADAFDIVRPARSILAEPTVAWVDGHVDARGTRALAQAYLRYLYSAEAQTLAARHFYRPARPEAVDWTRAERLPAMELFSVDAVFGSWSAAQATHFDDGGVFDQIYTPAGKGAR</sequence>
<comment type="similarity">
    <text evidence="2">Belongs to the prokaryotic sulfate-binding protein family.</text>
</comment>
<name>A0A4R2PRW0_RHOSA</name>
<keyword evidence="5" id="KW-0574">Periplasm</keyword>
<dbReference type="CDD" id="cd01005">
    <property type="entry name" value="PBP2_CysP"/>
    <property type="match status" value="1"/>
</dbReference>
<dbReference type="PANTHER" id="PTHR30368:SF2">
    <property type="entry name" value="SULFATE-BINDING PROTEIN"/>
    <property type="match status" value="1"/>
</dbReference>
<dbReference type="FunCoup" id="A0A4R2PRW0">
    <property type="interactions" value="71"/>
</dbReference>
<dbReference type="PROSITE" id="PS51318">
    <property type="entry name" value="TAT"/>
    <property type="match status" value="1"/>
</dbReference>